<evidence type="ECO:0008006" key="3">
    <source>
        <dbReference type="Google" id="ProtNLM"/>
    </source>
</evidence>
<dbReference type="Proteomes" id="UP000430345">
    <property type="component" value="Unassembled WGS sequence"/>
</dbReference>
<proteinExistence type="predicted"/>
<evidence type="ECO:0000313" key="2">
    <source>
        <dbReference type="Proteomes" id="UP000430345"/>
    </source>
</evidence>
<reference evidence="1 2" key="1">
    <citation type="submission" date="2019-10" db="EMBL/GenBank/DDBJ databases">
        <title>The Genome Sequence of Clostridium tarantellae Isolated from Fish Brain.</title>
        <authorList>
            <person name="Bano L."/>
            <person name="Kiel M."/>
            <person name="Sales G."/>
            <person name="Doxey A.C."/>
            <person name="Mansfield M.J."/>
            <person name="Schiavone M."/>
            <person name="Rossetto O."/>
            <person name="Pirazzini M."/>
            <person name="Dobrindt U."/>
            <person name="Montecucco C."/>
        </authorList>
    </citation>
    <scope>NUCLEOTIDE SEQUENCE [LARGE SCALE GENOMIC DNA]</scope>
    <source>
        <strain evidence="1 2">DSM 3997</strain>
    </source>
</reference>
<accession>A0A6I1MGL3</accession>
<dbReference type="AlphaFoldDB" id="A0A6I1MGL3"/>
<protein>
    <recommendedName>
        <fullName evidence="3">TIGR04255 family protein</fullName>
    </recommendedName>
</protein>
<keyword evidence="2" id="KW-1185">Reference proteome</keyword>
<dbReference type="RefSeq" id="WP_152887209.1">
    <property type="nucleotide sequence ID" value="NZ_WHJC01000010.1"/>
</dbReference>
<comment type="caution">
    <text evidence="1">The sequence shown here is derived from an EMBL/GenBank/DDBJ whole genome shotgun (WGS) entry which is preliminary data.</text>
</comment>
<evidence type="ECO:0000313" key="1">
    <source>
        <dbReference type="EMBL" id="MPQ42515.1"/>
    </source>
</evidence>
<name>A0A6I1MGL3_9CLOT</name>
<organism evidence="1 2">
    <name type="scientific">Clostridium tarantellae</name>
    <dbReference type="NCBI Taxonomy" id="39493"/>
    <lineage>
        <taxon>Bacteria</taxon>
        <taxon>Bacillati</taxon>
        <taxon>Bacillota</taxon>
        <taxon>Clostridia</taxon>
        <taxon>Eubacteriales</taxon>
        <taxon>Clostridiaceae</taxon>
        <taxon>Clostridium</taxon>
    </lineage>
</organism>
<sequence length="278" mass="33353">MNIIDRKLVGNMLKNIITRIDYDDLYEVNTEMLKKIKSICFAEGLTTSFTRKLEEDEDFELNDPTTLRDLPIEYVRNCLCYSFFDENLDYIIEINQFFLRIIQKVDRNNYSSYEQSHLNRVNEILKILLNNDVYIRRIGVKKVDEDYFESLDSMSKVFKSQIIQQNIFGAKQNWSVPRAGSSMVQNFEYNGKSVNFFRKIDRVQKRIKREKVENLVFYKIYLEYDVYDRKVKNPIEDINVELIKINEVTKKLFLESFTEKGMEIITKQRRIGDYEFNE</sequence>
<gene>
    <name evidence="1" type="ORF">GBZ86_01860</name>
</gene>
<dbReference type="EMBL" id="WHJC01000010">
    <property type="protein sequence ID" value="MPQ42515.1"/>
    <property type="molecule type" value="Genomic_DNA"/>
</dbReference>